<sequence length="715" mass="78852">MHSSDATAGQHLVVLLITSGSGFSCKMDPLAEAPMVDPMDTSVGNRFAPYGPENHSAPLWICSILGLIYAFGVLLIRVFIKRRVFGWDDSLIVAATLTGLAQAIVFFKALKSGLGQIPENVPDLRTTASLSFSAQILLLISLYLAKCSGILLLRRLFVREHKIINIVCHVSLGFIIICGLATVIISSAGCPSSESFSQQCSSQNTRWIVITALDVVTEFILLALPAYLVWQLQMKTTYKLRVIVAFCFRILVIVFSILHLTARIKYMDLARPSPFAIVTTLIWHQTLLAWSLISTTIPNLKAFLQSLSANWGGADWGYTVKVYGNGTFEMKNMGSSSRPMASTTGMEAGAETDMDRKFDAQVQIRQAGERSSLGSGGSQDMIIRKDTTWTVSPSGSCVQSPQLHESEPRTSRPDHVAADLGAYQIDQSRKRPCRNASLVRVAYRKDSASEELFPSAQTKKSISEDFGPTQLNPYPNASVTHDGLDPPKSDHSDRTNPTLRLAQLSDLPGIARVWHAAFFDDEIIGKLMHPHRDQHPEDVYWFLLRGLRERFWDWRHQFVVATVEEDGQERIAGAADWRRLGEGGKRRDLASVDPRNLISPALNMYHSLSLRLFPNRAADPSNASWLDAAVASSEKYWTGDRAECWDLHVCGVHPDFQGKGVGKVLVRWGVEQAEAEGENVVASVLCGEKNRGFYGKGGLTVQVGGGENGIALFTR</sequence>
<dbReference type="EMBL" id="WVTA01000002">
    <property type="protein sequence ID" value="KAK3216240.1"/>
    <property type="molecule type" value="Genomic_DNA"/>
</dbReference>
<dbReference type="SUPFAM" id="SSF55729">
    <property type="entry name" value="Acyl-CoA N-acyltransferases (Nat)"/>
    <property type="match status" value="1"/>
</dbReference>
<reference evidence="4 5" key="1">
    <citation type="submission" date="2021-02" db="EMBL/GenBank/DDBJ databases">
        <title>Genome assembly of Pseudopithomyces chartarum.</title>
        <authorList>
            <person name="Jauregui R."/>
            <person name="Singh J."/>
            <person name="Voisey C."/>
        </authorList>
    </citation>
    <scope>NUCLEOTIDE SEQUENCE [LARGE SCALE GENOMIC DNA]</scope>
    <source>
        <strain evidence="4 5">AGR01</strain>
    </source>
</reference>
<dbReference type="CDD" id="cd04301">
    <property type="entry name" value="NAT_SF"/>
    <property type="match status" value="1"/>
</dbReference>
<dbReference type="PROSITE" id="PS51186">
    <property type="entry name" value="GNAT"/>
    <property type="match status" value="1"/>
</dbReference>
<dbReference type="Pfam" id="PF20684">
    <property type="entry name" value="Fung_rhodopsin"/>
    <property type="match status" value="1"/>
</dbReference>
<keyword evidence="2" id="KW-0472">Membrane</keyword>
<feature type="compositionally biased region" description="Polar residues" evidence="1">
    <location>
        <begin position="390"/>
        <end position="403"/>
    </location>
</feature>
<keyword evidence="5" id="KW-1185">Reference proteome</keyword>
<evidence type="ECO:0000313" key="4">
    <source>
        <dbReference type="EMBL" id="KAK3216240.1"/>
    </source>
</evidence>
<dbReference type="InterPro" id="IPR049326">
    <property type="entry name" value="Rhodopsin_dom_fungi"/>
</dbReference>
<keyword evidence="2" id="KW-0812">Transmembrane</keyword>
<feature type="compositionally biased region" description="Basic and acidic residues" evidence="1">
    <location>
        <begin position="482"/>
        <end position="494"/>
    </location>
</feature>
<accession>A0AAN6M6U7</accession>
<feature type="transmembrane region" description="Helical" evidence="2">
    <location>
        <begin position="130"/>
        <end position="152"/>
    </location>
</feature>
<feature type="compositionally biased region" description="Polar residues" evidence="1">
    <location>
        <begin position="469"/>
        <end position="479"/>
    </location>
</feature>
<feature type="transmembrane region" description="Helical" evidence="2">
    <location>
        <begin position="242"/>
        <end position="262"/>
    </location>
</feature>
<feature type="transmembrane region" description="Helical" evidence="2">
    <location>
        <begin position="91"/>
        <end position="110"/>
    </location>
</feature>
<feature type="transmembrane region" description="Helical" evidence="2">
    <location>
        <begin position="164"/>
        <end position="187"/>
    </location>
</feature>
<dbReference type="AlphaFoldDB" id="A0AAN6M6U7"/>
<dbReference type="Proteomes" id="UP001280581">
    <property type="component" value="Unassembled WGS sequence"/>
</dbReference>
<feature type="region of interest" description="Disordered" evidence="1">
    <location>
        <begin position="454"/>
        <end position="496"/>
    </location>
</feature>
<protein>
    <recommendedName>
        <fullName evidence="3">N-acetyltransferase domain-containing protein</fullName>
    </recommendedName>
</protein>
<dbReference type="Pfam" id="PF00583">
    <property type="entry name" value="Acetyltransf_1"/>
    <property type="match status" value="1"/>
</dbReference>
<name>A0AAN6M6U7_9PLEO</name>
<comment type="caution">
    <text evidence="4">The sequence shown here is derived from an EMBL/GenBank/DDBJ whole genome shotgun (WGS) entry which is preliminary data.</text>
</comment>
<dbReference type="PANTHER" id="PTHR39614:SF2">
    <property type="entry name" value="INTEGRAL MEMBRANE PROTEIN"/>
    <property type="match status" value="1"/>
</dbReference>
<proteinExistence type="predicted"/>
<evidence type="ECO:0000256" key="2">
    <source>
        <dbReference type="SAM" id="Phobius"/>
    </source>
</evidence>
<dbReference type="InterPro" id="IPR000182">
    <property type="entry name" value="GNAT_dom"/>
</dbReference>
<evidence type="ECO:0000259" key="3">
    <source>
        <dbReference type="PROSITE" id="PS51186"/>
    </source>
</evidence>
<feature type="compositionally biased region" description="Basic and acidic residues" evidence="1">
    <location>
        <begin position="404"/>
        <end position="414"/>
    </location>
</feature>
<feature type="domain" description="N-acetyltransferase" evidence="3">
    <location>
        <begin position="575"/>
        <end position="715"/>
    </location>
</feature>
<dbReference type="GO" id="GO:0016747">
    <property type="term" value="F:acyltransferase activity, transferring groups other than amino-acyl groups"/>
    <property type="evidence" value="ECO:0007669"/>
    <property type="project" value="InterPro"/>
</dbReference>
<gene>
    <name evidence="4" type="ORF">GRF29_8g2711413</name>
</gene>
<keyword evidence="2" id="KW-1133">Transmembrane helix</keyword>
<dbReference type="Gene3D" id="3.40.630.30">
    <property type="match status" value="1"/>
</dbReference>
<evidence type="ECO:0000256" key="1">
    <source>
        <dbReference type="SAM" id="MobiDB-lite"/>
    </source>
</evidence>
<organism evidence="4 5">
    <name type="scientific">Pseudopithomyces chartarum</name>
    <dbReference type="NCBI Taxonomy" id="1892770"/>
    <lineage>
        <taxon>Eukaryota</taxon>
        <taxon>Fungi</taxon>
        <taxon>Dikarya</taxon>
        <taxon>Ascomycota</taxon>
        <taxon>Pezizomycotina</taxon>
        <taxon>Dothideomycetes</taxon>
        <taxon>Pleosporomycetidae</taxon>
        <taxon>Pleosporales</taxon>
        <taxon>Massarineae</taxon>
        <taxon>Didymosphaeriaceae</taxon>
        <taxon>Pseudopithomyces</taxon>
    </lineage>
</organism>
<feature type="transmembrane region" description="Helical" evidence="2">
    <location>
        <begin position="57"/>
        <end position="79"/>
    </location>
</feature>
<feature type="transmembrane region" description="Helical" evidence="2">
    <location>
        <begin position="207"/>
        <end position="230"/>
    </location>
</feature>
<dbReference type="PANTHER" id="PTHR39614">
    <property type="entry name" value="INTEGRAL MEMBRANE PROTEIN"/>
    <property type="match status" value="1"/>
</dbReference>
<evidence type="ECO:0000313" key="5">
    <source>
        <dbReference type="Proteomes" id="UP001280581"/>
    </source>
</evidence>
<feature type="region of interest" description="Disordered" evidence="1">
    <location>
        <begin position="390"/>
        <end position="414"/>
    </location>
</feature>
<dbReference type="InterPro" id="IPR016181">
    <property type="entry name" value="Acyl_CoA_acyltransferase"/>
</dbReference>